<dbReference type="STRING" id="1712654.A7C91_08375"/>
<dbReference type="Proteomes" id="UP000076969">
    <property type="component" value="Chromosome"/>
</dbReference>
<dbReference type="SUPFAM" id="SSF48452">
    <property type="entry name" value="TPR-like"/>
    <property type="match status" value="1"/>
</dbReference>
<evidence type="ECO:0000313" key="1">
    <source>
        <dbReference type="EMBL" id="ANF23181.1"/>
    </source>
</evidence>
<dbReference type="KEGG" id="tpie:A7C91_08375"/>
<keyword evidence="2" id="KW-1185">Reference proteome</keyword>
<dbReference type="EMBL" id="CP015520">
    <property type="protein sequence ID" value="ANF23181.1"/>
    <property type="molecule type" value="Genomic_DNA"/>
</dbReference>
<dbReference type="RefSeq" id="WP_068666586.1">
    <property type="nucleotide sequence ID" value="NZ_CP015520.1"/>
</dbReference>
<sequence>MQEWYRSRALYEAVLKLVDSGNFDEAVKMTEDIPDKGIRAKALSRIAVALAKRGADYREVLERAIKSALDIDNHDESTKALMSLAFEFLNLDKPEEAMKIANYITDLSNRSKIQAEVALALAKAGKISDAMEIINSILDEDVKTWAMSRLASQL</sequence>
<evidence type="ECO:0008006" key="3">
    <source>
        <dbReference type="Google" id="ProtNLM"/>
    </source>
</evidence>
<dbReference type="GeneID" id="28496203"/>
<dbReference type="OrthoDB" id="103602at2157"/>
<dbReference type="AlphaFoldDB" id="A0A172WIB2"/>
<dbReference type="InterPro" id="IPR011990">
    <property type="entry name" value="TPR-like_helical_dom_sf"/>
</dbReference>
<reference evidence="2" key="1">
    <citation type="journal article" date="2016" name="Syst. Appl. Microbiol.">
        <title>Thermococcus piezophilus sp. nov., a novel hyperthermophilic and piezophilic archaeon with a broad pressure range for growth, isolated from a deepest hydrothermal vent at the Mid-Cayman Rise.</title>
        <authorList>
            <person name="Dalmasso C."/>
            <person name="Oger P."/>
            <person name="Selva G."/>
            <person name="Courtine D."/>
            <person name="L'Haridon S."/>
            <person name="Garlaschelli A."/>
            <person name="Roussel E."/>
            <person name="Miyazaki J."/>
            <person name="Reveillaud J."/>
            <person name="Jebbar M."/>
            <person name="Takai K."/>
            <person name="Maignien L."/>
            <person name="Alain K."/>
        </authorList>
    </citation>
    <scope>NUCLEOTIDE SEQUENCE [LARGE SCALE GENOMIC DNA]</scope>
    <source>
        <strain evidence="2">CDGS</strain>
    </source>
</reference>
<dbReference type="Gene3D" id="1.25.40.10">
    <property type="entry name" value="Tetratricopeptide repeat domain"/>
    <property type="match status" value="2"/>
</dbReference>
<name>A0A172WIB2_9EURY</name>
<organism evidence="1 2">
    <name type="scientific">Thermococcus piezophilus</name>
    <dbReference type="NCBI Taxonomy" id="1712654"/>
    <lineage>
        <taxon>Archaea</taxon>
        <taxon>Methanobacteriati</taxon>
        <taxon>Methanobacteriota</taxon>
        <taxon>Thermococci</taxon>
        <taxon>Thermococcales</taxon>
        <taxon>Thermococcaceae</taxon>
        <taxon>Thermococcus</taxon>
    </lineage>
</organism>
<accession>A0A172WIB2</accession>
<protein>
    <recommendedName>
        <fullName evidence="3">HEAT repeat domain-containing protein</fullName>
    </recommendedName>
</protein>
<gene>
    <name evidence="1" type="ORF">A7C91_08375</name>
</gene>
<proteinExistence type="predicted"/>
<evidence type="ECO:0000313" key="2">
    <source>
        <dbReference type="Proteomes" id="UP000076969"/>
    </source>
</evidence>